<feature type="region of interest" description="Disordered" evidence="1">
    <location>
        <begin position="15"/>
        <end position="68"/>
    </location>
</feature>
<comment type="caution">
    <text evidence="2">The sequence shown here is derived from an EMBL/GenBank/DDBJ whole genome shotgun (WGS) entry which is preliminary data.</text>
</comment>
<dbReference type="RefSeq" id="WP_160986060.1">
    <property type="nucleotide sequence ID" value="NZ_WVTD01000007.1"/>
</dbReference>
<protein>
    <submittedName>
        <fullName evidence="2">Uncharacterized protein</fullName>
    </submittedName>
</protein>
<accession>A0A7X4GIK8</accession>
<gene>
    <name evidence="2" type="ORF">GR702_11720</name>
</gene>
<proteinExistence type="predicted"/>
<dbReference type="EMBL" id="WVTD01000007">
    <property type="protein sequence ID" value="MYL98432.1"/>
    <property type="molecule type" value="Genomic_DNA"/>
</dbReference>
<dbReference type="Proteomes" id="UP000465810">
    <property type="component" value="Unassembled WGS sequence"/>
</dbReference>
<sequence length="252" mass="26683">MLLIGLSVFLTLRRRKSEAVAPRSSSTDDGPERTAEDVQNTRVLSKAPQPSPAAPLPFAADRRPPSRVEPRANIPVAQEPGGLAALTLEPAWLRLSLVYATLQFRISIAPEHDFAGGRLLGDMIGAHASISPDQQLAPAIEALALLKTVPAAPAGETVELTGQIQLPLNAIPPLQQANATFFVPLVRIAIVDASGAPLLRRVFTVGQDSGAAALAPIRTDLGPREMRELAAREVEAARSYPLLATDLQRAAG</sequence>
<dbReference type="AlphaFoldDB" id="A0A7X4GIK8"/>
<evidence type="ECO:0000313" key="3">
    <source>
        <dbReference type="Proteomes" id="UP000465810"/>
    </source>
</evidence>
<name>A0A7X4GIK8_9SPHN</name>
<organism evidence="2 3">
    <name type="scientific">Novosphingobium silvae</name>
    <dbReference type="NCBI Taxonomy" id="2692619"/>
    <lineage>
        <taxon>Bacteria</taxon>
        <taxon>Pseudomonadati</taxon>
        <taxon>Pseudomonadota</taxon>
        <taxon>Alphaproteobacteria</taxon>
        <taxon>Sphingomonadales</taxon>
        <taxon>Sphingomonadaceae</taxon>
        <taxon>Novosphingobium</taxon>
    </lineage>
</organism>
<keyword evidence="3" id="KW-1185">Reference proteome</keyword>
<evidence type="ECO:0000313" key="2">
    <source>
        <dbReference type="EMBL" id="MYL98432.1"/>
    </source>
</evidence>
<reference evidence="2 3" key="1">
    <citation type="submission" date="2019-12" db="EMBL/GenBank/DDBJ databases">
        <authorList>
            <person name="Feng G."/>
            <person name="Zhu H."/>
        </authorList>
    </citation>
    <scope>NUCLEOTIDE SEQUENCE [LARGE SCALE GENOMIC DNA]</scope>
    <source>
        <strain evidence="2 3">FGD1</strain>
    </source>
</reference>
<evidence type="ECO:0000256" key="1">
    <source>
        <dbReference type="SAM" id="MobiDB-lite"/>
    </source>
</evidence>